<sequence>MVERSFTKKRKFEGNSVEQTKFTSGREIHFALRDSRNVSEDAIRSLRNQLTVRSKDAQLSSDDGRVILVREWLEICPGADDLFEYLDTNTPPSSTAICLSIISNTLELTSAHLDNHAAGLQVLRKLLTPRWIHRLQALFSGSHTDTTLATLKLVNNISSFASGRERKALLEAFTWELKVFHKLLVMRRKGKTHTEDLLQKPDIRTLCLKLILSFIRRDSSTQTKAAFLEQRRDLFLSIFKGLSGDPYSVVRYVLEEIWVNIWQDPKIKRSIKVGLFGEVTIQHLLKLYERSTSDGTDSESIPADVVHHFMLGIATHRGVGICFADNGWYPRSNDEEDHRRAEDERERHLQKGGRIYNKILSNVLKMLRVNEDARQQELALKILAACPELVSGYLPSAGITLEPRLSSRWLVNIAFLGSAISQTVPFESFYLPVMQNVASSSTKDRQFRPNPPPLSTLVENILPSMSLKTHFSKGLQSSSALVQHATAVALAKCLQKCEAVLTALHKVHVALEEDEFSGQWSKRHQEVQSEVRKRLPDFQVIIAFSQQKAPVDVNGDGASSAKQGLLAEVSQRLLWLYHHCVPSMVAEVNFEAGKSLQGLWQRSNESGLSVVQQLLVLRMLGESAQFSWSARPGGHGAPSNIAILLSLYSRTEEYALKGAVQSLLEQTFASGPLFQHDPTELRLWLGSLPSSARAADAKAPDGAPLTSESESVVSFLEDCFHRCSKSAYRYLEDMTSFVSGLVEEGGRADGRNTISPLIMTVMEQLAVKAKNGTLSPSDLLALATYVRKLIVKLMGTQEDLVLVKGISKEISKVLHEPNLCDSHPILTAAIQREASILHTCVSQLQNVGDGDDLLVTNLEDIEAQQRFLSEIESMSISEQESQRKITAYELVDWLRFGDKKLQADELKRLVKAVHIRFPAALADVFYQVPPKSEALWDLLSEKAHADLFSWVDFDWLLVHACDYALDERRKATLGHCLEEGTHTINDYKRYVGYAFLAMASVVESPRCSAWLDVVAILLTSAKAVLNDEHFRDMKVFFAQENDNLKSFLCNGSLSPVSSSALETVIDFLFKPSSDFDCGIVSPICSYWTDFLRSILLSGEAQNTPQAHVWLKFLPPDDVLSLTTCCAQVVTSNSTDSDFIPLLDRLLPVVGSLEPDQTSRWFPEHLSLLTRLRSLQFLPNLDLVLAKAITGGLPYGLSGFGYVRPNEGLPTIIRRAKACWASRSAVLDESIDLEPLFRIAGEALNGHVSSIFEGLIYRSNVARDLFWNWLKHNTDVWSSQYICRPLYAYLDTFDEDAPEGLSEDDEGILAEACSAVMSRAFKVVVHDQATSSISCGRLFLLRGRSKKNGFAKALQTTIDSLSVNSLHENVIRFGASLDKHLCTEFPSLSESIAKHGLNSVVRRLSSVSVLEVEDERLMQSICKFLKTSNHVPGDIAETTITTVIRHHFSAPTALKLADITFRSSTLKPVTVNRLLQSIVQHTHLQRNCGLGSSVATRDGILRLLSALFHAHPENTCQPSHIQPLIQLYGGTWSVSDRRIFAIFRLFESQGKGSVASLFVAWSPSMLPTPGQKFVDCIAGLEPARVFRTCLDFPPCRIDCVGDNQDEVIVEGEDSEVYDPLFIILIFCQGLLEGPPDSALSWVQLFRSNIVSLIIRSLSSPDDHLRYLALTQMRMLWKVIENSTMQEKQQVDYVLGLLRNLYQTNPEDDPSAAVPRLPSFTTLVLAHALRAIFYPSNFIYPLTSKFLLQRPEIDPTDVPMLYSMLFSSSDDWKRERAWMLRFLSDGMLSSEDWRVFKRRHTWDLLESLFQRSVDDKQLRRSVLDVLATLTCHKQSATSLVLKVSLIQWMEIQLLSFSSDEAVAWAKIIENISVVVDQEKLDQATRRTWRTGLLRCLNRLILGAELDLLMVIARATLRLSLSTEQDTRNLHAIVQCMLERLIYCESNLHVPLSGQTDEPRLASTAHGAPHRRGHLYEIGGHNSTSIDTWGTIIELLWSVTMTGDSVSEAWNALTCRLLLWRTMNPTSEAGEWARREVVRAVSHRRSRSAGP</sequence>
<dbReference type="GO" id="GO:0005730">
    <property type="term" value="C:nucleolus"/>
    <property type="evidence" value="ECO:0007669"/>
    <property type="project" value="TreeGrafter"/>
</dbReference>
<evidence type="ECO:0000259" key="2">
    <source>
        <dbReference type="Pfam" id="PF16201"/>
    </source>
</evidence>
<dbReference type="InterPro" id="IPR011989">
    <property type="entry name" value="ARM-like"/>
</dbReference>
<dbReference type="Gene3D" id="1.25.10.10">
    <property type="entry name" value="Leucine-rich Repeat Variant"/>
    <property type="match status" value="1"/>
</dbReference>
<dbReference type="SUPFAM" id="SSF48371">
    <property type="entry name" value="ARM repeat"/>
    <property type="match status" value="1"/>
</dbReference>
<evidence type="ECO:0000259" key="1">
    <source>
        <dbReference type="Pfam" id="PF11707"/>
    </source>
</evidence>
<dbReference type="PANTHER" id="PTHR13500">
    <property type="entry name" value="NUCLEOLAR PRERIBOSOMAL-ASSOCIATED PROTEIN 1"/>
    <property type="match status" value="1"/>
</dbReference>
<dbReference type="Pfam" id="PF26140">
    <property type="entry name" value="HEAT_URB1"/>
    <property type="match status" value="1"/>
</dbReference>
<dbReference type="Pfam" id="PF11707">
    <property type="entry name" value="Npa1"/>
    <property type="match status" value="1"/>
</dbReference>
<dbReference type="InterPro" id="IPR016024">
    <property type="entry name" value="ARM-type_fold"/>
</dbReference>
<dbReference type="InParanoid" id="A0A0H2RCU8"/>
<reference evidence="4 5" key="1">
    <citation type="submission" date="2015-04" db="EMBL/GenBank/DDBJ databases">
        <title>Complete genome sequence of Schizopora paradoxa KUC8140, a cosmopolitan wood degrader in East Asia.</title>
        <authorList>
            <consortium name="DOE Joint Genome Institute"/>
            <person name="Min B."/>
            <person name="Park H."/>
            <person name="Jang Y."/>
            <person name="Kim J.-J."/>
            <person name="Kim K.H."/>
            <person name="Pangilinan J."/>
            <person name="Lipzen A."/>
            <person name="Riley R."/>
            <person name="Grigoriev I.V."/>
            <person name="Spatafora J.W."/>
            <person name="Choi I.-G."/>
        </authorList>
    </citation>
    <scope>NUCLEOTIDE SEQUENCE [LARGE SCALE GENOMIC DNA]</scope>
    <source>
        <strain evidence="4 5">KUC8140</strain>
    </source>
</reference>
<feature type="domain" description="URB1 C-terminal" evidence="2">
    <location>
        <begin position="1650"/>
        <end position="1846"/>
    </location>
</feature>
<dbReference type="InterPro" id="IPR039844">
    <property type="entry name" value="URB1"/>
</dbReference>
<dbReference type="InterPro" id="IPR021714">
    <property type="entry name" value="URB1_N"/>
</dbReference>
<dbReference type="FunCoup" id="A0A0H2RCU8">
    <property type="interactions" value="106"/>
</dbReference>
<name>A0A0H2RCU8_9AGAM</name>
<evidence type="ECO:0000259" key="3">
    <source>
        <dbReference type="Pfam" id="PF26140"/>
    </source>
</evidence>
<evidence type="ECO:0000313" key="4">
    <source>
        <dbReference type="EMBL" id="KLO07343.1"/>
    </source>
</evidence>
<dbReference type="Pfam" id="PF16201">
    <property type="entry name" value="NopRA1"/>
    <property type="match status" value="1"/>
</dbReference>
<dbReference type="GO" id="GO:0000463">
    <property type="term" value="P:maturation of LSU-rRNA from tricistronic rRNA transcript (SSU-rRNA, 5.8S rRNA, LSU-rRNA)"/>
    <property type="evidence" value="ECO:0007669"/>
    <property type="project" value="TreeGrafter"/>
</dbReference>
<dbReference type="EMBL" id="KQ086145">
    <property type="protein sequence ID" value="KLO07343.1"/>
    <property type="molecule type" value="Genomic_DNA"/>
</dbReference>
<feature type="domain" description="URB1 N-terminal" evidence="1">
    <location>
        <begin position="83"/>
        <end position="411"/>
    </location>
</feature>
<dbReference type="InterPro" id="IPR032436">
    <property type="entry name" value="URB1_C"/>
</dbReference>
<evidence type="ECO:0000313" key="5">
    <source>
        <dbReference type="Proteomes" id="UP000053477"/>
    </source>
</evidence>
<feature type="domain" description="URB1 central HEAT repeat" evidence="3">
    <location>
        <begin position="639"/>
        <end position="813"/>
    </location>
</feature>
<organism evidence="4 5">
    <name type="scientific">Schizopora paradoxa</name>
    <dbReference type="NCBI Taxonomy" id="27342"/>
    <lineage>
        <taxon>Eukaryota</taxon>
        <taxon>Fungi</taxon>
        <taxon>Dikarya</taxon>
        <taxon>Basidiomycota</taxon>
        <taxon>Agaricomycotina</taxon>
        <taxon>Agaricomycetes</taxon>
        <taxon>Hymenochaetales</taxon>
        <taxon>Schizoporaceae</taxon>
        <taxon>Schizopora</taxon>
    </lineage>
</organism>
<dbReference type="Proteomes" id="UP000053477">
    <property type="component" value="Unassembled WGS sequence"/>
</dbReference>
<protein>
    <submittedName>
        <fullName evidence="4">Uncharacterized protein</fullName>
    </submittedName>
</protein>
<proteinExistence type="predicted"/>
<accession>A0A0H2RCU8</accession>
<dbReference type="InterPro" id="IPR059018">
    <property type="entry name" value="HEAT_URB1"/>
</dbReference>
<dbReference type="STRING" id="27342.A0A0H2RCU8"/>
<dbReference type="PANTHER" id="PTHR13500:SF0">
    <property type="entry name" value="NUCLEOLAR PRE-RIBOSOMAL-ASSOCIATED PROTEIN 1"/>
    <property type="match status" value="1"/>
</dbReference>
<dbReference type="GO" id="GO:0000466">
    <property type="term" value="P:maturation of 5.8S rRNA from tricistronic rRNA transcript (SSU-rRNA, 5.8S rRNA, LSU-rRNA)"/>
    <property type="evidence" value="ECO:0007669"/>
    <property type="project" value="TreeGrafter"/>
</dbReference>
<dbReference type="OrthoDB" id="72892at2759"/>
<keyword evidence="5" id="KW-1185">Reference proteome</keyword>
<gene>
    <name evidence="4" type="ORF">SCHPADRAFT_652933</name>
</gene>